<dbReference type="PANTHER" id="PTHR30591">
    <property type="entry name" value="RECBCD ENZYME SUBUNIT RECC"/>
    <property type="match status" value="1"/>
</dbReference>
<evidence type="ECO:0000256" key="11">
    <source>
        <dbReference type="ARBA" id="ARBA00023014"/>
    </source>
</evidence>
<sequence length="1168" mass="133624">MSFRLITGRAGSGKTTRVRLEIAERLKADPLGAPIFVIVPDQMSFSMEKSLSTQYGLKGTIRAQVATFKRLAWRILQETGGITRTEVNGFGYRMLIRSLLAENRDEFKLFRQAADKRGFTEQVEELLKEFSRYCLDCTKMTDMHGELEKVGAPRVLLDKADDLELLMQKIEERLGTAYVDSEGYLALLASQVHFSDLIKEAEIYIDGFVTFTTRELEIVEELMKHAKRVTVVLPMEDPYSSADGSQLFFNAMGSAARLFDAAKRNGVETEEAVHEYGQRRFKSRALAHLESDFDRYPAGQSSSDGDVEIIRAADARAEVHAVARRIRRLMMEGMRYRDMAILYRQPEVYDELIETVFPLYDVPVFISRKKPMLHHPLIEFSRSVLEAAAGGWEYEDLFRAIKTDLFFPHGGDIPEWRDRADRLENFVLANGIYGDRWFDEKRWKVKRYRGLEFHSPVQTDEELAAEKDLHMMRDAVREPLANFEARLRRGRTGRDIAATLFTFMEDLNVFDKIVDLRRREEEAGRLFEAAEHDQAWNTWIEVLDQFVLMFGDQERPLAEFVKILDEGFDTLEFARIPPSIDEVTVTTIDISRLMDIEAVFVIGVNDGVLPKRIDQEGLLSDREREWFMEIGFELAPTTKMRLMDELYMAYRAFTTASSRLFISYPASDAEGKALIPSLYIKRIAQLLPDVPESVVLNDPSGLPDEESWREYISHPRATLRHASMQMRLAEHGGELSAPWRAVVDYYLDDPYWSPIVGRILRPATGRKRTENLEADVTEGLYGEEIASSVSRVESYFSCPFQHFANFGLKLQERSEYELDPPAIGDLFHAALKWIADETERTGKTWGELSATDCLTLARDAVESITPYFFNQILLSSSRYHYIKRKITRIMQRTMLSLSKQSKASGFRPVAIEAAFGPGETFPPLKIPLKRGRAMQLRGRIDRVDAAEIGGTPYIRVVDYKSSARALDLTEVYYGLSLQMLTYLDVALLHSKEWLGTEALPAGVLYMHVHNPMVRADAGVMEAREIEAEAMKSYRMRGYVIDNPDVVLEMDRNLEGSSESLPVRMNKNGTFSKTSKVLNPASIELMRSFVRHKHREAGDSMILGDTRVMPYRLKDKMPCQTCAFRSVCQFDPADPEQKYKHLHPLSPEDSVVRMKKEVDEDESHSGETR</sequence>
<keyword evidence="12 14" id="KW-0238">DNA-binding</keyword>
<accession>A0ABV2GBP7</accession>
<dbReference type="GO" id="GO:0016787">
    <property type="term" value="F:hydrolase activity"/>
    <property type="evidence" value="ECO:0007669"/>
    <property type="project" value="UniProtKB-KW"/>
</dbReference>
<dbReference type="Pfam" id="PF12705">
    <property type="entry name" value="PDDEXK_1"/>
    <property type="match status" value="1"/>
</dbReference>
<keyword evidence="11 14" id="KW-0411">Iron-sulfur</keyword>
<proteinExistence type="inferred from homology"/>
<evidence type="ECO:0000256" key="13">
    <source>
        <dbReference type="ARBA" id="ARBA00023204"/>
    </source>
</evidence>
<keyword evidence="2 14" id="KW-0540">Nuclease</keyword>
<dbReference type="Pfam" id="PF21445">
    <property type="entry name" value="ADDB_N"/>
    <property type="match status" value="1"/>
</dbReference>
<evidence type="ECO:0000256" key="12">
    <source>
        <dbReference type="ARBA" id="ARBA00023125"/>
    </source>
</evidence>
<evidence type="ECO:0000256" key="6">
    <source>
        <dbReference type="ARBA" id="ARBA00022801"/>
    </source>
</evidence>
<feature type="region of interest" description="Disordered" evidence="15">
    <location>
        <begin position="1138"/>
        <end position="1168"/>
    </location>
</feature>
<evidence type="ECO:0000256" key="15">
    <source>
        <dbReference type="SAM" id="MobiDB-lite"/>
    </source>
</evidence>
<comment type="caution">
    <text evidence="17">The sequence shown here is derived from an EMBL/GenBank/DDBJ whole genome shotgun (WGS) entry which is preliminary data.</text>
</comment>
<evidence type="ECO:0000313" key="17">
    <source>
        <dbReference type="EMBL" id="MET3575642.1"/>
    </source>
</evidence>
<protein>
    <recommendedName>
        <fullName evidence="14">ATP-dependent helicase/deoxyribonuclease subunit B</fullName>
        <ecNumber evidence="14">3.1.-.-</ecNumber>
    </recommendedName>
    <alternativeName>
        <fullName evidence="14">ATP-dependent helicase/nuclease subunit AddB</fullName>
    </alternativeName>
</protein>
<dbReference type="SUPFAM" id="SSF52540">
    <property type="entry name" value="P-loop containing nucleoside triphosphate hydrolases"/>
    <property type="match status" value="1"/>
</dbReference>
<dbReference type="InterPro" id="IPR014140">
    <property type="entry name" value="DNA_helicase_suAddB"/>
</dbReference>
<evidence type="ECO:0000256" key="10">
    <source>
        <dbReference type="ARBA" id="ARBA00023004"/>
    </source>
</evidence>
<evidence type="ECO:0000256" key="7">
    <source>
        <dbReference type="ARBA" id="ARBA00022806"/>
    </source>
</evidence>
<keyword evidence="5 14" id="KW-0227">DNA damage</keyword>
<dbReference type="Gene3D" id="6.10.140.1030">
    <property type="match status" value="1"/>
</dbReference>
<feature type="binding site" evidence="14">
    <location>
        <position position="1118"/>
    </location>
    <ligand>
        <name>[4Fe-4S] cluster</name>
        <dbReference type="ChEBI" id="CHEBI:49883"/>
    </ligand>
</feature>
<evidence type="ECO:0000256" key="3">
    <source>
        <dbReference type="ARBA" id="ARBA00022723"/>
    </source>
</evidence>
<dbReference type="InterPro" id="IPR038726">
    <property type="entry name" value="PDDEXK_AddAB-type"/>
</dbReference>
<dbReference type="EC" id="3.1.-.-" evidence="14"/>
<evidence type="ECO:0000313" key="18">
    <source>
        <dbReference type="Proteomes" id="UP001549099"/>
    </source>
</evidence>
<feature type="binding site" evidence="14">
    <location>
        <position position="798"/>
    </location>
    <ligand>
        <name>[4Fe-4S] cluster</name>
        <dbReference type="ChEBI" id="CHEBI:49883"/>
    </ligand>
</feature>
<comment type="miscellaneous">
    <text evidence="14">Despite having conserved helicase domains, this subunit does not have helicase activity.</text>
</comment>
<feature type="binding site" evidence="14">
    <location>
        <position position="1127"/>
    </location>
    <ligand>
        <name>[4Fe-4S] cluster</name>
        <dbReference type="ChEBI" id="CHEBI:49883"/>
    </ligand>
</feature>
<dbReference type="InterPro" id="IPR049035">
    <property type="entry name" value="ADDB_N"/>
</dbReference>
<comment type="function">
    <text evidence="14">The heterodimer acts as both an ATP-dependent DNA helicase and an ATP-dependent, dual-direction single-stranded exonuclease. Recognizes the chi site generating a DNA molecule suitable for the initiation of homologous recombination. The AddB subunit has 5' -&gt; 3' nuclease activity but not helicase activity.</text>
</comment>
<evidence type="ECO:0000256" key="5">
    <source>
        <dbReference type="ARBA" id="ARBA00022763"/>
    </source>
</evidence>
<keyword evidence="10 14" id="KW-0408">Iron</keyword>
<comment type="cofactor">
    <cofactor evidence="14">
        <name>Mg(2+)</name>
        <dbReference type="ChEBI" id="CHEBI:18420"/>
    </cofactor>
</comment>
<dbReference type="Proteomes" id="UP001549099">
    <property type="component" value="Unassembled WGS sequence"/>
</dbReference>
<dbReference type="NCBIfam" id="TIGR02773">
    <property type="entry name" value="addB_Gpos"/>
    <property type="match status" value="1"/>
</dbReference>
<evidence type="ECO:0000256" key="1">
    <source>
        <dbReference type="ARBA" id="ARBA00022485"/>
    </source>
</evidence>
<evidence type="ECO:0000256" key="9">
    <source>
        <dbReference type="ARBA" id="ARBA00022840"/>
    </source>
</evidence>
<evidence type="ECO:0000256" key="8">
    <source>
        <dbReference type="ARBA" id="ARBA00022839"/>
    </source>
</evidence>
<keyword evidence="7 14" id="KW-0347">Helicase</keyword>
<dbReference type="GO" id="GO:0003678">
    <property type="term" value="F:DNA helicase activity"/>
    <property type="evidence" value="ECO:0007669"/>
    <property type="project" value="UniProtKB-EC"/>
</dbReference>
<dbReference type="EMBL" id="JBEPLW010000010">
    <property type="protein sequence ID" value="MET3575642.1"/>
    <property type="molecule type" value="Genomic_DNA"/>
</dbReference>
<dbReference type="PROSITE" id="PS51217">
    <property type="entry name" value="UVRD_HELICASE_CTER"/>
    <property type="match status" value="1"/>
</dbReference>
<feature type="compositionally biased region" description="Basic and acidic residues" evidence="15">
    <location>
        <begin position="1149"/>
        <end position="1168"/>
    </location>
</feature>
<evidence type="ECO:0000256" key="4">
    <source>
        <dbReference type="ARBA" id="ARBA00022741"/>
    </source>
</evidence>
<comment type="cofactor">
    <cofactor evidence="14">
        <name>[4Fe-4S] cluster</name>
        <dbReference type="ChEBI" id="CHEBI:49883"/>
    </cofactor>
    <text evidence="14">Binds 1 [4Fe-4S] cluster.</text>
</comment>
<name>A0ABV2GBP7_9BACL</name>
<dbReference type="InterPro" id="IPR027417">
    <property type="entry name" value="P-loop_NTPase"/>
</dbReference>
<keyword evidence="13 14" id="KW-0234">DNA repair</keyword>
<feature type="domain" description="UvrD-like helicase C-terminal" evidence="16">
    <location>
        <begin position="276"/>
        <end position="593"/>
    </location>
</feature>
<dbReference type="PANTHER" id="PTHR30591:SF1">
    <property type="entry name" value="RECBCD ENZYME SUBUNIT RECC"/>
    <property type="match status" value="1"/>
</dbReference>
<organism evidence="17 18">
    <name type="scientific">Bhargavaea ullalensis</name>
    <dbReference type="NCBI Taxonomy" id="1265685"/>
    <lineage>
        <taxon>Bacteria</taxon>
        <taxon>Bacillati</taxon>
        <taxon>Bacillota</taxon>
        <taxon>Bacilli</taxon>
        <taxon>Bacillales</taxon>
        <taxon>Caryophanaceae</taxon>
        <taxon>Bhargavaea</taxon>
    </lineage>
</organism>
<dbReference type="Gene3D" id="3.40.50.300">
    <property type="entry name" value="P-loop containing nucleotide triphosphate hydrolases"/>
    <property type="match status" value="4"/>
</dbReference>
<keyword evidence="6 14" id="KW-0378">Hydrolase</keyword>
<keyword evidence="18" id="KW-1185">Reference proteome</keyword>
<keyword evidence="3 14" id="KW-0479">Metal-binding</keyword>
<evidence type="ECO:0000256" key="2">
    <source>
        <dbReference type="ARBA" id="ARBA00022722"/>
    </source>
</evidence>
<dbReference type="RefSeq" id="WP_354196974.1">
    <property type="nucleotide sequence ID" value="NZ_JBEPLW010000010.1"/>
</dbReference>
<feature type="binding site" evidence="14">
    <location>
        <position position="1121"/>
    </location>
    <ligand>
        <name>[4Fe-4S] cluster</name>
        <dbReference type="ChEBI" id="CHEBI:49883"/>
    </ligand>
</feature>
<comment type="subunit">
    <text evidence="14">Heterodimer of AddA and AddB.</text>
</comment>
<reference evidence="17 18" key="1">
    <citation type="submission" date="2024-06" db="EMBL/GenBank/DDBJ databases">
        <title>Genomic Encyclopedia of Type Strains, Phase IV (KMG-IV): sequencing the most valuable type-strain genomes for metagenomic binning, comparative biology and taxonomic classification.</title>
        <authorList>
            <person name="Goeker M."/>
        </authorList>
    </citation>
    <scope>NUCLEOTIDE SEQUENCE [LARGE SCALE GENOMIC DNA]</scope>
    <source>
        <strain evidence="17 18">DSM 26128</strain>
    </source>
</reference>
<keyword evidence="9 14" id="KW-0067">ATP-binding</keyword>
<dbReference type="InterPro" id="IPR014017">
    <property type="entry name" value="DNA_helicase_UvrD-like_C"/>
</dbReference>
<keyword evidence="1 14" id="KW-0004">4Fe-4S</keyword>
<evidence type="ECO:0000259" key="16">
    <source>
        <dbReference type="PROSITE" id="PS51217"/>
    </source>
</evidence>
<comment type="similarity">
    <text evidence="14">Belongs to the helicase family. AddB/RexB type 1 subfamily.</text>
</comment>
<dbReference type="HAMAP" id="MF_01452">
    <property type="entry name" value="AddB_type1"/>
    <property type="match status" value="1"/>
</dbReference>
<keyword evidence="8 14" id="KW-0269">Exonuclease</keyword>
<keyword evidence="4 14" id="KW-0547">Nucleotide-binding</keyword>
<evidence type="ECO:0000256" key="14">
    <source>
        <dbReference type="HAMAP-Rule" id="MF_01452"/>
    </source>
</evidence>
<gene>
    <name evidence="14" type="primary">addB</name>
    <name evidence="17" type="ORF">ABID49_001547</name>
</gene>